<dbReference type="InterPro" id="IPR037643">
    <property type="entry name" value="HHLA1"/>
</dbReference>
<evidence type="ECO:0000256" key="1">
    <source>
        <dbReference type="SAM" id="MobiDB-lite"/>
    </source>
</evidence>
<dbReference type="OMA" id="MEAMRYC"/>
<dbReference type="GeneTree" id="ENSGT00530000064699"/>
<dbReference type="STRING" id="30732.ENSOMEP00000034231"/>
<feature type="compositionally biased region" description="Polar residues" evidence="1">
    <location>
        <begin position="266"/>
        <end position="291"/>
    </location>
</feature>
<dbReference type="PANTHER" id="PTHR15299">
    <property type="entry name" value="HERV-H LTR-ASSOCIATING PROTEIN 1"/>
    <property type="match status" value="1"/>
</dbReference>
<dbReference type="AlphaFoldDB" id="A0A3B3DWB1"/>
<dbReference type="PaxDb" id="30732-ENSOMEP00000034231"/>
<evidence type="ECO:0000313" key="2">
    <source>
        <dbReference type="Ensembl" id="ENSOMEP00000034231.1"/>
    </source>
</evidence>
<reference evidence="2" key="1">
    <citation type="submission" date="2025-08" db="UniProtKB">
        <authorList>
            <consortium name="Ensembl"/>
        </authorList>
    </citation>
    <scope>IDENTIFICATION</scope>
</reference>
<sequence>MAGSWRSKHHSRLALLTTLSAVSLLFLLSRAFRLEHEADRHKRDFPDPSDTPAVQIDPAAIDLTSLVNTLINSSQTGSQQLFSLLSVTSYSSLALHKLTLLVYNISSLRGVDSGVFRRRFCYCVTNQTSDLTDFTAVLLDVMGNSTSHLQELFKSSSFLSVSQRNDSDCIFICVMAGKTGRDIPDLWRDGSITPLFNQTIVESPHTVANMSSLELPAEWNQQSINLSHAAPSGMSSTLISRDASTVTLEQKVALNEVTAGRPPTTFVPQTPTAGRQVTPRTTQRFSTPSGGTETSASPPRTTTATSTSDSTPLRTHSSSSSSTAPVPGPTSAASSQLPSEAHTAASGPSLLTAAATRTAAPQTSAAAATRFPPIQPTASSSASRRSTGRRATAPNTLVQTEEAGCPWRRPAPNSESHPSSTTAVGVHKLQPCIFELCKFFSQCLCSQRTHTKRFCSDSHLWYEEHTAEVCRRVRRISFSRRAPFFWMIMFG</sequence>
<feature type="compositionally biased region" description="Low complexity" evidence="1">
    <location>
        <begin position="352"/>
        <end position="369"/>
    </location>
</feature>
<name>A0A3B3DWB1_ORYME</name>
<reference evidence="2" key="2">
    <citation type="submission" date="2025-09" db="UniProtKB">
        <authorList>
            <consortium name="Ensembl"/>
        </authorList>
    </citation>
    <scope>IDENTIFICATION</scope>
</reference>
<dbReference type="Proteomes" id="UP000261560">
    <property type="component" value="Unplaced"/>
</dbReference>
<dbReference type="PANTHER" id="PTHR15299:SF3">
    <property type="entry name" value="HERV-H LTR-ASSOCIATING PROTEIN 1"/>
    <property type="match status" value="1"/>
</dbReference>
<evidence type="ECO:0000313" key="3">
    <source>
        <dbReference type="Proteomes" id="UP000261560"/>
    </source>
</evidence>
<feature type="compositionally biased region" description="Polar residues" evidence="1">
    <location>
        <begin position="413"/>
        <end position="422"/>
    </location>
</feature>
<organism evidence="2 3">
    <name type="scientific">Oryzias melastigma</name>
    <name type="common">Marine medaka</name>
    <dbReference type="NCBI Taxonomy" id="30732"/>
    <lineage>
        <taxon>Eukaryota</taxon>
        <taxon>Metazoa</taxon>
        <taxon>Chordata</taxon>
        <taxon>Craniata</taxon>
        <taxon>Vertebrata</taxon>
        <taxon>Euteleostomi</taxon>
        <taxon>Actinopterygii</taxon>
        <taxon>Neopterygii</taxon>
        <taxon>Teleostei</taxon>
        <taxon>Neoteleostei</taxon>
        <taxon>Acanthomorphata</taxon>
        <taxon>Ovalentaria</taxon>
        <taxon>Atherinomorphae</taxon>
        <taxon>Beloniformes</taxon>
        <taxon>Adrianichthyidae</taxon>
        <taxon>Oryziinae</taxon>
        <taxon>Oryzias</taxon>
    </lineage>
</organism>
<feature type="compositionally biased region" description="Low complexity" evidence="1">
    <location>
        <begin position="292"/>
        <end position="335"/>
    </location>
</feature>
<feature type="compositionally biased region" description="Low complexity" evidence="1">
    <location>
        <begin position="377"/>
        <end position="393"/>
    </location>
</feature>
<accession>A0A3B3DWB1</accession>
<protein>
    <submittedName>
        <fullName evidence="2">HHLA1 neighbor of OC90</fullName>
    </submittedName>
</protein>
<proteinExistence type="predicted"/>
<keyword evidence="3" id="KW-1185">Reference proteome</keyword>
<dbReference type="Ensembl" id="ENSOMET00000028142.1">
    <property type="protein sequence ID" value="ENSOMEP00000034231.1"/>
    <property type="gene ID" value="ENSOMEG00000020719.1"/>
</dbReference>
<feature type="region of interest" description="Disordered" evidence="1">
    <location>
        <begin position="254"/>
        <end position="422"/>
    </location>
</feature>